<evidence type="ECO:0000313" key="1">
    <source>
        <dbReference type="EMBL" id="KAJ1719806.1"/>
    </source>
</evidence>
<protein>
    <submittedName>
        <fullName evidence="1">Uncharacterized protein</fullName>
    </submittedName>
</protein>
<dbReference type="Proteomes" id="UP001149813">
    <property type="component" value="Unassembled WGS sequence"/>
</dbReference>
<dbReference type="AlphaFoldDB" id="A0A9W7XSC7"/>
<proteinExistence type="predicted"/>
<evidence type="ECO:0000313" key="2">
    <source>
        <dbReference type="Proteomes" id="UP001149813"/>
    </source>
</evidence>
<name>A0A9W7XSC7_9FUNG</name>
<sequence>MSTAAESASIIPKHLQPGPNHLEEAQTVVSRMGTLEISSPPENVRPELWQLFVTTLPRIDPKSTKQPKKSTLHWVLLNAETKEELDMALQLTYEWRMSMKTITQATAQIWSEACIRLNYPEPFLTMLMDRWKYRQLPISYTMARFIKFLGSAGSEERLDDAFRVFALYPYYQLKHDAMAYGALVEACCEVNTDEAWRRALVVSEETLANDPPMITLEALQALEKRSTERGEPEMADRYKNLAKRLDLKPADTKEIKFDRNGNQIA</sequence>
<dbReference type="EMBL" id="JANBOJ010000337">
    <property type="protein sequence ID" value="KAJ1719806.1"/>
    <property type="molecule type" value="Genomic_DNA"/>
</dbReference>
<accession>A0A9W7XSC7</accession>
<organism evidence="1 2">
    <name type="scientific">Coemansia erecta</name>
    <dbReference type="NCBI Taxonomy" id="147472"/>
    <lineage>
        <taxon>Eukaryota</taxon>
        <taxon>Fungi</taxon>
        <taxon>Fungi incertae sedis</taxon>
        <taxon>Zoopagomycota</taxon>
        <taxon>Kickxellomycotina</taxon>
        <taxon>Kickxellomycetes</taxon>
        <taxon>Kickxellales</taxon>
        <taxon>Kickxellaceae</taxon>
        <taxon>Coemansia</taxon>
    </lineage>
</organism>
<keyword evidence="2" id="KW-1185">Reference proteome</keyword>
<dbReference type="OrthoDB" id="2123547at2759"/>
<reference evidence="1" key="1">
    <citation type="submission" date="2022-07" db="EMBL/GenBank/DDBJ databases">
        <title>Phylogenomic reconstructions and comparative analyses of Kickxellomycotina fungi.</title>
        <authorList>
            <person name="Reynolds N.K."/>
            <person name="Stajich J.E."/>
            <person name="Barry K."/>
            <person name="Grigoriev I.V."/>
            <person name="Crous P."/>
            <person name="Smith M.E."/>
        </authorList>
    </citation>
    <scope>NUCLEOTIDE SEQUENCE</scope>
    <source>
        <strain evidence="1">NBRC 32514</strain>
    </source>
</reference>
<gene>
    <name evidence="1" type="ORF">LPJ53_005487</name>
</gene>
<comment type="caution">
    <text evidence="1">The sequence shown here is derived from an EMBL/GenBank/DDBJ whole genome shotgun (WGS) entry which is preliminary data.</text>
</comment>